<accession>A0ABN2DYQ1</accession>
<dbReference type="InterPro" id="IPR027417">
    <property type="entry name" value="P-loop_NTPase"/>
</dbReference>
<evidence type="ECO:0000313" key="1">
    <source>
        <dbReference type="EMBL" id="GAA1589253.1"/>
    </source>
</evidence>
<dbReference type="Gene3D" id="3.40.50.300">
    <property type="entry name" value="P-loop containing nucleotide triphosphate hydrolases"/>
    <property type="match status" value="1"/>
</dbReference>
<dbReference type="Proteomes" id="UP001500190">
    <property type="component" value="Unassembled WGS sequence"/>
</dbReference>
<keyword evidence="2" id="KW-1185">Reference proteome</keyword>
<protein>
    <recommendedName>
        <fullName evidence="3">Uridine kinase</fullName>
    </recommendedName>
</protein>
<organism evidence="1 2">
    <name type="scientific">Kribbella karoonensis</name>
    <dbReference type="NCBI Taxonomy" id="324851"/>
    <lineage>
        <taxon>Bacteria</taxon>
        <taxon>Bacillati</taxon>
        <taxon>Actinomycetota</taxon>
        <taxon>Actinomycetes</taxon>
        <taxon>Propionibacteriales</taxon>
        <taxon>Kribbellaceae</taxon>
        <taxon>Kribbella</taxon>
    </lineage>
</organism>
<proteinExistence type="predicted"/>
<dbReference type="SUPFAM" id="SSF52540">
    <property type="entry name" value="P-loop containing nucleoside triphosphate hydrolases"/>
    <property type="match status" value="1"/>
</dbReference>
<reference evidence="1 2" key="1">
    <citation type="journal article" date="2019" name="Int. J. Syst. Evol. Microbiol.">
        <title>The Global Catalogue of Microorganisms (GCM) 10K type strain sequencing project: providing services to taxonomists for standard genome sequencing and annotation.</title>
        <authorList>
            <consortium name="The Broad Institute Genomics Platform"/>
            <consortium name="The Broad Institute Genome Sequencing Center for Infectious Disease"/>
            <person name="Wu L."/>
            <person name="Ma J."/>
        </authorList>
    </citation>
    <scope>NUCLEOTIDE SEQUENCE [LARGE SCALE GENOMIC DNA]</scope>
    <source>
        <strain evidence="1 2">JCM 14304</strain>
    </source>
</reference>
<comment type="caution">
    <text evidence="1">The sequence shown here is derived from an EMBL/GenBank/DDBJ whole genome shotgun (WGS) entry which is preliminary data.</text>
</comment>
<dbReference type="EMBL" id="BAAAND010000006">
    <property type="protein sequence ID" value="GAA1589253.1"/>
    <property type="molecule type" value="Genomic_DNA"/>
</dbReference>
<gene>
    <name evidence="1" type="ORF">GCM10009742_39700</name>
</gene>
<evidence type="ECO:0008006" key="3">
    <source>
        <dbReference type="Google" id="ProtNLM"/>
    </source>
</evidence>
<evidence type="ECO:0000313" key="2">
    <source>
        <dbReference type="Proteomes" id="UP001500190"/>
    </source>
</evidence>
<sequence>MGEWTDGLAGGLSGKFSAVGDEIVPESGAIRARVLGQVAETVLAVERGHPVRVAVDGPSAAGKTTLADELADVVRGRTEREVIRAGLDYFKRAPELRTTYPIESPESYYYEVYDNEAIRARLLEPLGPGGDRRYTTALRESNAVTVVDAPVRTASPQAILIADGCFLQRPELDECWDLRLYVHVSFETVLHRGTERDAAWMDSPEAAAHRYRTRYVPGEQLYVDQIRPADRAQLLVSNEDPAAPVLSRRLTDS</sequence>
<name>A0ABN2DYQ1_9ACTN</name>